<dbReference type="Proteomes" id="UP000054532">
    <property type="component" value="Unassembled WGS sequence"/>
</dbReference>
<feature type="non-terminal residue" evidence="1">
    <location>
        <position position="1"/>
    </location>
</feature>
<organism evidence="1">
    <name type="scientific">Phytophthora nicotianae</name>
    <name type="common">Potato buckeye rot agent</name>
    <name type="synonym">Phytophthora parasitica</name>
    <dbReference type="NCBI Taxonomy" id="4792"/>
    <lineage>
        <taxon>Eukaryota</taxon>
        <taxon>Sar</taxon>
        <taxon>Stramenopiles</taxon>
        <taxon>Oomycota</taxon>
        <taxon>Peronosporomycetes</taxon>
        <taxon>Peronosporales</taxon>
        <taxon>Peronosporaceae</taxon>
        <taxon>Phytophthora</taxon>
    </lineage>
</organism>
<dbReference type="VEuPathDB" id="FungiDB:PPTG_05628"/>
<proteinExistence type="predicted"/>
<accession>W2MPN0</accession>
<reference evidence="1" key="1">
    <citation type="submission" date="2013-11" db="EMBL/GenBank/DDBJ databases">
        <title>The Genome Sequence of Phytophthora parasitica IAC_01/95.</title>
        <authorList>
            <consortium name="The Broad Institute Genomics Platform"/>
            <person name="Russ C."/>
            <person name="Tyler B."/>
            <person name="Panabieres F."/>
            <person name="Shan W."/>
            <person name="Tripathy S."/>
            <person name="Grunwald N."/>
            <person name="Machado M."/>
            <person name="Johnson C.S."/>
            <person name="Arredondo F."/>
            <person name="Hong C."/>
            <person name="Coffey M."/>
            <person name="Young S.K."/>
            <person name="Zeng Q."/>
            <person name="Gargeya S."/>
            <person name="Fitzgerald M."/>
            <person name="Abouelleil A."/>
            <person name="Alvarado L."/>
            <person name="Chapman S.B."/>
            <person name="Gainer-Dewar J."/>
            <person name="Goldberg J."/>
            <person name="Griggs A."/>
            <person name="Gujja S."/>
            <person name="Hansen M."/>
            <person name="Howarth C."/>
            <person name="Imamovic A."/>
            <person name="Ireland A."/>
            <person name="Larimer J."/>
            <person name="McCowan C."/>
            <person name="Murphy C."/>
            <person name="Pearson M."/>
            <person name="Poon T.W."/>
            <person name="Priest M."/>
            <person name="Roberts A."/>
            <person name="Saif S."/>
            <person name="Shea T."/>
            <person name="Sykes S."/>
            <person name="Wortman J."/>
            <person name="Nusbaum C."/>
            <person name="Birren B."/>
        </authorList>
    </citation>
    <scope>NUCLEOTIDE SEQUENCE [LARGE SCALE GENOMIC DNA]</scope>
    <source>
        <strain evidence="1">IAC_01/95</strain>
    </source>
</reference>
<protein>
    <submittedName>
        <fullName evidence="1">Uncharacterized protein</fullName>
    </submittedName>
</protein>
<name>W2MPN0_PHYNI</name>
<feature type="non-terminal residue" evidence="1">
    <location>
        <position position="71"/>
    </location>
</feature>
<dbReference type="AlphaFoldDB" id="W2MPN0"/>
<sequence length="71" mass="8066">RGRRVQIQAEGYGGSLSMPHYGHTRPSVDYFNSNLIIQNFVVADITKRNNVFVYEERAQGKDAHALCSLRL</sequence>
<evidence type="ECO:0000313" key="1">
    <source>
        <dbReference type="EMBL" id="ETM37439.1"/>
    </source>
</evidence>
<gene>
    <name evidence="1" type="ORF">L914_16008</name>
</gene>
<dbReference type="EMBL" id="KI695102">
    <property type="protein sequence ID" value="ETM37439.1"/>
    <property type="molecule type" value="Genomic_DNA"/>
</dbReference>